<name>A0AAW2FWL2_9HYME</name>
<keyword evidence="3" id="KW-1185">Reference proteome</keyword>
<proteinExistence type="predicted"/>
<keyword evidence="1" id="KW-0175">Coiled coil</keyword>
<evidence type="ECO:0000313" key="2">
    <source>
        <dbReference type="EMBL" id="KAL0119186.1"/>
    </source>
</evidence>
<sequence>MLSRLYGAFHDILRAKINICDFESFSVKRKIFRRENKKKEKKKEEFRKERREEELTVIIKNLLSK</sequence>
<comment type="caution">
    <text evidence="2">The sequence shown here is derived from an EMBL/GenBank/DDBJ whole genome shotgun (WGS) entry which is preliminary data.</text>
</comment>
<protein>
    <submittedName>
        <fullName evidence="2">Uncharacterized protein</fullName>
    </submittedName>
</protein>
<evidence type="ECO:0000256" key="1">
    <source>
        <dbReference type="SAM" id="Coils"/>
    </source>
</evidence>
<feature type="coiled-coil region" evidence="1">
    <location>
        <begin position="29"/>
        <end position="56"/>
    </location>
</feature>
<evidence type="ECO:0000313" key="3">
    <source>
        <dbReference type="Proteomes" id="UP001430953"/>
    </source>
</evidence>
<accession>A0AAW2FWL2</accession>
<dbReference type="EMBL" id="JADYXP020000008">
    <property type="protein sequence ID" value="KAL0119186.1"/>
    <property type="molecule type" value="Genomic_DNA"/>
</dbReference>
<organism evidence="2 3">
    <name type="scientific">Cardiocondyla obscurior</name>
    <dbReference type="NCBI Taxonomy" id="286306"/>
    <lineage>
        <taxon>Eukaryota</taxon>
        <taxon>Metazoa</taxon>
        <taxon>Ecdysozoa</taxon>
        <taxon>Arthropoda</taxon>
        <taxon>Hexapoda</taxon>
        <taxon>Insecta</taxon>
        <taxon>Pterygota</taxon>
        <taxon>Neoptera</taxon>
        <taxon>Endopterygota</taxon>
        <taxon>Hymenoptera</taxon>
        <taxon>Apocrita</taxon>
        <taxon>Aculeata</taxon>
        <taxon>Formicoidea</taxon>
        <taxon>Formicidae</taxon>
        <taxon>Myrmicinae</taxon>
        <taxon>Cardiocondyla</taxon>
    </lineage>
</organism>
<reference evidence="2 3" key="1">
    <citation type="submission" date="2023-03" db="EMBL/GenBank/DDBJ databases">
        <title>High recombination rates correlate with genetic variation in Cardiocondyla obscurior ants.</title>
        <authorList>
            <person name="Errbii M."/>
        </authorList>
    </citation>
    <scope>NUCLEOTIDE SEQUENCE [LARGE SCALE GENOMIC DNA]</scope>
    <source>
        <strain evidence="2">Alpha-2009</strain>
        <tissue evidence="2">Whole body</tissue>
    </source>
</reference>
<gene>
    <name evidence="2" type="ORF">PUN28_009644</name>
</gene>
<dbReference type="AlphaFoldDB" id="A0AAW2FWL2"/>
<dbReference type="Proteomes" id="UP001430953">
    <property type="component" value="Unassembled WGS sequence"/>
</dbReference>